<feature type="region of interest" description="Disordered" evidence="3">
    <location>
        <begin position="77"/>
        <end position="235"/>
    </location>
</feature>
<reference evidence="5" key="1">
    <citation type="submission" date="2014-09" db="EMBL/GenBank/DDBJ databases">
        <title>Genome sequence of the luminous mushroom Mycena chlorophos for searching fungal bioluminescence genes.</title>
        <authorList>
            <person name="Tanaka Y."/>
            <person name="Kasuga D."/>
            <person name="Oba Y."/>
            <person name="Hase S."/>
            <person name="Sato K."/>
            <person name="Oba Y."/>
            <person name="Sakakibara Y."/>
        </authorList>
    </citation>
    <scope>NUCLEOTIDE SEQUENCE</scope>
</reference>
<dbReference type="InterPro" id="IPR023779">
    <property type="entry name" value="Chromodomain_CS"/>
</dbReference>
<evidence type="ECO:0000256" key="3">
    <source>
        <dbReference type="SAM" id="MobiDB-lite"/>
    </source>
</evidence>
<organism evidence="5 6">
    <name type="scientific">Mycena chlorophos</name>
    <name type="common">Agaric fungus</name>
    <name type="synonym">Agaricus chlorophos</name>
    <dbReference type="NCBI Taxonomy" id="658473"/>
    <lineage>
        <taxon>Eukaryota</taxon>
        <taxon>Fungi</taxon>
        <taxon>Dikarya</taxon>
        <taxon>Basidiomycota</taxon>
        <taxon>Agaricomycotina</taxon>
        <taxon>Agaricomycetes</taxon>
        <taxon>Agaricomycetidae</taxon>
        <taxon>Agaricales</taxon>
        <taxon>Marasmiineae</taxon>
        <taxon>Mycenaceae</taxon>
        <taxon>Mycena</taxon>
    </lineage>
</organism>
<dbReference type="SMART" id="SM00298">
    <property type="entry name" value="CHROMO"/>
    <property type="match status" value="1"/>
</dbReference>
<dbReference type="Proteomes" id="UP000815677">
    <property type="component" value="Unassembled WGS sequence"/>
</dbReference>
<feature type="compositionally biased region" description="Basic and acidic residues" evidence="3">
    <location>
        <begin position="210"/>
        <end position="225"/>
    </location>
</feature>
<protein>
    <recommendedName>
        <fullName evidence="4">Chromo domain-containing protein</fullName>
    </recommendedName>
</protein>
<gene>
    <name evidence="5" type="ORF">MCHLO_10240</name>
</gene>
<dbReference type="EMBL" id="DF848219">
    <property type="protein sequence ID" value="GAT53263.1"/>
    <property type="molecule type" value="Genomic_DNA"/>
</dbReference>
<evidence type="ECO:0000256" key="1">
    <source>
        <dbReference type="ARBA" id="ARBA00004123"/>
    </source>
</evidence>
<dbReference type="InterPro" id="IPR023780">
    <property type="entry name" value="Chromo_domain"/>
</dbReference>
<dbReference type="Pfam" id="PF00385">
    <property type="entry name" value="Chromo"/>
    <property type="match status" value="1"/>
</dbReference>
<evidence type="ECO:0000313" key="5">
    <source>
        <dbReference type="EMBL" id="GAT53263.1"/>
    </source>
</evidence>
<feature type="compositionally biased region" description="Pro residues" evidence="3">
    <location>
        <begin position="185"/>
        <end position="194"/>
    </location>
</feature>
<dbReference type="PROSITE" id="PS50013">
    <property type="entry name" value="CHROMO_2"/>
    <property type="match status" value="1"/>
</dbReference>
<evidence type="ECO:0000256" key="2">
    <source>
        <dbReference type="ARBA" id="ARBA00023242"/>
    </source>
</evidence>
<dbReference type="Gene3D" id="2.40.50.40">
    <property type="match status" value="1"/>
</dbReference>
<keyword evidence="2" id="KW-0539">Nucleus</keyword>
<dbReference type="InterPro" id="IPR051219">
    <property type="entry name" value="Heterochromatin_chromo-domain"/>
</dbReference>
<dbReference type="PROSITE" id="PS00598">
    <property type="entry name" value="CHROMO_1"/>
    <property type="match status" value="1"/>
</dbReference>
<sequence length="552" mass="59672">MADEFELESIVGAKVVRRAKRQVFDYFVKWKGYPASQNTWEPLVNLSNSPKAVSDFWNRVDSSILNGRDYENMTQFQEGEEFKATKRAAPARRDTDSTPARGRNAAASSSSTKETRSTKRRMPSPELVETPARRPVKRGRVASSSTTVSAPPVRTRQSRAAQNPVAQPTESISARPTRSRKLAPSPSPEVPQSPDPADEDDLMLPAEPAPEPKQKQKEKAMDHKTRAANPRVKMVDDFATADSGIAAKRVKPINNVERKADAASVAGPSSNKRTPARKAAAVKTPAVPSSILRGEKGTLKTTKRTKLPEEEVPEPVNGVEGLSRLAGIDPAAADGLEDFEDLEAVAPTATPADMLQQNIAAAKNNLFPSASSVMSQAHALSNWGRSTIFGPLGFGSYVAPSSTSDSGQLVTLQLDVAVFLPVALEDSTFSNVPSQNNAHSPGKFYDERHAHKLLDAVRTGGPSARVAIQAGASAEHKAHFERFRERLTGGEMFNFMVGDKCLVFCASETLVHRLNLPATLHASPGNVYTTQVDIENGEAYANVVMSAPTKDW</sequence>
<evidence type="ECO:0000313" key="6">
    <source>
        <dbReference type="Proteomes" id="UP000815677"/>
    </source>
</evidence>
<dbReference type="InterPro" id="IPR000953">
    <property type="entry name" value="Chromo/chromo_shadow_dom"/>
</dbReference>
<dbReference type="PANTHER" id="PTHR22812">
    <property type="entry name" value="CHROMOBOX PROTEIN"/>
    <property type="match status" value="1"/>
</dbReference>
<dbReference type="SUPFAM" id="SSF54160">
    <property type="entry name" value="Chromo domain-like"/>
    <property type="match status" value="1"/>
</dbReference>
<keyword evidence="6" id="KW-1185">Reference proteome</keyword>
<accession>A0ABQ0LQ70</accession>
<evidence type="ECO:0000259" key="4">
    <source>
        <dbReference type="PROSITE" id="PS50013"/>
    </source>
</evidence>
<dbReference type="InterPro" id="IPR016197">
    <property type="entry name" value="Chromo-like_dom_sf"/>
</dbReference>
<feature type="domain" description="Chromo" evidence="4">
    <location>
        <begin position="5"/>
        <end position="59"/>
    </location>
</feature>
<feature type="region of interest" description="Disordered" evidence="3">
    <location>
        <begin position="258"/>
        <end position="286"/>
    </location>
</feature>
<comment type="subcellular location">
    <subcellularLocation>
        <location evidence="1">Nucleus</location>
    </subcellularLocation>
</comment>
<proteinExistence type="predicted"/>
<feature type="compositionally biased region" description="Polar residues" evidence="3">
    <location>
        <begin position="158"/>
        <end position="176"/>
    </location>
</feature>
<name>A0ABQ0LQ70_MYCCL</name>